<dbReference type="InterPro" id="IPR009492">
    <property type="entry name" value="TniQ"/>
</dbReference>
<dbReference type="AlphaFoldDB" id="A0A1S7SAZ7"/>
<evidence type="ECO:0000259" key="1">
    <source>
        <dbReference type="Pfam" id="PF06527"/>
    </source>
</evidence>
<dbReference type="EMBL" id="FBWK01000071">
    <property type="protein sequence ID" value="CUX65586.1"/>
    <property type="molecule type" value="Genomic_DNA"/>
</dbReference>
<dbReference type="STRING" id="1183432.AGR3A_pa70116"/>
<organism evidence="2 3">
    <name type="scientific">Agrobacterium tomkonis CFBP 6623</name>
    <dbReference type="NCBI Taxonomy" id="1183432"/>
    <lineage>
        <taxon>Bacteria</taxon>
        <taxon>Pseudomonadati</taxon>
        <taxon>Pseudomonadota</taxon>
        <taxon>Alphaproteobacteria</taxon>
        <taxon>Hyphomicrobiales</taxon>
        <taxon>Rhizobiaceae</taxon>
        <taxon>Rhizobium/Agrobacterium group</taxon>
        <taxon>Agrobacterium</taxon>
        <taxon>Agrobacterium tumefaciens complex</taxon>
    </lineage>
</organism>
<keyword evidence="3" id="KW-1185">Reference proteome</keyword>
<reference evidence="3" key="1">
    <citation type="submission" date="2016-01" db="EMBL/GenBank/DDBJ databases">
        <authorList>
            <person name="Regsiter A."/>
            <person name="william w."/>
        </authorList>
    </citation>
    <scope>NUCLEOTIDE SEQUENCE [LARGE SCALE GENOMIC DNA]</scope>
    <source>
        <strain evidence="3">CFBP 6623</strain>
    </source>
</reference>
<gene>
    <name evidence="2" type="ORF">AGR3A_pa70116</name>
</gene>
<dbReference type="Pfam" id="PF06527">
    <property type="entry name" value="TniQ"/>
    <property type="match status" value="1"/>
</dbReference>
<protein>
    <recommendedName>
        <fullName evidence="1">TniQ domain-containing protein</fullName>
    </recommendedName>
</protein>
<feature type="domain" description="TniQ" evidence="1">
    <location>
        <begin position="10"/>
        <end position="130"/>
    </location>
</feature>
<dbReference type="Proteomes" id="UP000191988">
    <property type="component" value="Unassembled WGS sequence"/>
</dbReference>
<evidence type="ECO:0000313" key="3">
    <source>
        <dbReference type="Proteomes" id="UP000191988"/>
    </source>
</evidence>
<accession>A0A1S7SAZ7</accession>
<sequence>MRGEGRAPLPIVPPPLPEERLSSWLERVADVYLVSLDELQAHVGWARPALELEREPALSDVECIAAATSSSVERLFAMTFHGLPSRYRNLLRWKAGEICPACSQGMQRPPRLKAWSFAFSFWCERHRQPLFSRDTRGVSALGDYWAARRGGAILNRWGMGKGADGVPVEQALSLLLSPIRKASPAVPWELARLSLLQQHEPSLQSKRFRRPALTIVVPEFAVAVPIYDQQLPTDIAQLSSAPSAERYALAIGVARLLNDPADMIARIEKAADEHCRKKITRDCSTLGRLTIGPGKNRPGLSKNTKAKFFDPHRWPYSAFQGGG</sequence>
<evidence type="ECO:0000313" key="2">
    <source>
        <dbReference type="EMBL" id="CUX65586.1"/>
    </source>
</evidence>
<dbReference type="RefSeq" id="WP_080723341.1">
    <property type="nucleotide sequence ID" value="NZ_LT009725.1"/>
</dbReference>
<name>A0A1S7SAZ7_9HYPH</name>
<proteinExistence type="predicted"/>